<gene>
    <name evidence="2" type="ordered locus">Ahos_1775</name>
</gene>
<reference key="2">
    <citation type="journal article" date="2011" name="Extremophiles">
        <title>Genomic analyses of Acidianus hospitalis W1 a host for studying crenarchaeal virus and plasmid life cycles.</title>
        <authorList>
            <person name="You X.Y."/>
            <person name="Liu C."/>
            <person name="Wang S.Y."/>
            <person name="Jiang C.Y."/>
            <person name="Shah S.A."/>
            <person name="Prangishvili D."/>
            <person name="Liu S.J."/>
            <person name="Garrett R.A."/>
        </authorList>
    </citation>
    <scope>NUCLEOTIDE SEQUENCE</scope>
    <source>
        <strain>W1</strain>
    </source>
</reference>
<dbReference type="AlphaFoldDB" id="F4B6V8"/>
<dbReference type="eggNOG" id="arCOG07733">
    <property type="taxonomic scope" value="Archaea"/>
</dbReference>
<proteinExistence type="predicted"/>
<dbReference type="GeneID" id="10601275"/>
<dbReference type="KEGG" id="aho:Ahos_1775"/>
<keyword evidence="1" id="KW-0472">Membrane</keyword>
<protein>
    <submittedName>
        <fullName evidence="2">Conserved pro-fuselloviral protein</fullName>
    </submittedName>
</protein>
<feature type="transmembrane region" description="Helical" evidence="1">
    <location>
        <begin position="36"/>
        <end position="54"/>
    </location>
</feature>
<dbReference type="HOGENOM" id="CLU_2152732_0_0_2"/>
<accession>F4B6V8</accession>
<evidence type="ECO:0000256" key="1">
    <source>
        <dbReference type="SAM" id="Phobius"/>
    </source>
</evidence>
<keyword evidence="1" id="KW-0812">Transmembrane</keyword>
<organism evidence="2 3">
    <name type="scientific">Acidianus hospitalis (strain W1)</name>
    <dbReference type="NCBI Taxonomy" id="933801"/>
    <lineage>
        <taxon>Archaea</taxon>
        <taxon>Thermoproteota</taxon>
        <taxon>Thermoprotei</taxon>
        <taxon>Sulfolobales</taxon>
        <taxon>Sulfolobaceae</taxon>
        <taxon>Acidianus</taxon>
    </lineage>
</organism>
<dbReference type="EMBL" id="CP002535">
    <property type="protein sequence ID" value="AEE94651.1"/>
    <property type="molecule type" value="Genomic_DNA"/>
</dbReference>
<feature type="transmembrane region" description="Helical" evidence="1">
    <location>
        <begin position="6"/>
        <end position="24"/>
    </location>
</feature>
<evidence type="ECO:0000313" key="2">
    <source>
        <dbReference type="EMBL" id="AEE94651.1"/>
    </source>
</evidence>
<dbReference type="RefSeq" id="WP_013776566.1">
    <property type="nucleotide sequence ID" value="NC_015518.1"/>
</dbReference>
<keyword evidence="3" id="KW-1185">Reference proteome</keyword>
<reference evidence="2 3" key="1">
    <citation type="journal article" date="2011" name="Extremophiles">
        <title>Genomic analysis of Acidianus hospitalis W1 a host for studying crenarchaeal virus and plasmid life cycles.</title>
        <authorList>
            <person name="You X.Y."/>
            <person name="Liu C."/>
            <person name="Wang S.Y."/>
            <person name="Jiang C.Y."/>
            <person name="Shah S.A."/>
            <person name="Prangishvili D."/>
            <person name="She Q."/>
            <person name="Liu S.J."/>
            <person name="Garrett R.A."/>
        </authorList>
    </citation>
    <scope>NUCLEOTIDE SEQUENCE [LARGE SCALE GENOMIC DNA]</scope>
    <source>
        <strain evidence="2 3">W1</strain>
    </source>
</reference>
<evidence type="ECO:0000313" key="3">
    <source>
        <dbReference type="Proteomes" id="UP000008458"/>
    </source>
</evidence>
<keyword evidence="1" id="KW-1133">Transmembrane helix</keyword>
<dbReference type="Proteomes" id="UP000008458">
    <property type="component" value="Chromosome"/>
</dbReference>
<feature type="transmembrane region" description="Helical" evidence="1">
    <location>
        <begin position="94"/>
        <end position="115"/>
    </location>
</feature>
<sequence length="119" mass="13013">MEFLSLLIFVLGVTVAILTIYLSPDFAKAKPNKRNLSIIFLSIILVGIGLWLFHIDHYTYICSSAPQNVNCSVPSLGTVYAPSKVIPPPSYASLWPVFLASGIGLMGFSVLIQIVRSKK</sequence>
<name>F4B6V8_ACIHW</name>
<dbReference type="OrthoDB" id="44117at2157"/>